<accession>A0A1I6HK03</accession>
<name>A0A1I6HK03_9RHOB</name>
<dbReference type="Proteomes" id="UP000199658">
    <property type="component" value="Unassembled WGS sequence"/>
</dbReference>
<gene>
    <name evidence="2" type="ORF">SAMN04488002_3094</name>
</gene>
<keyword evidence="3" id="KW-1185">Reference proteome</keyword>
<evidence type="ECO:0000256" key="1">
    <source>
        <dbReference type="SAM" id="Phobius"/>
    </source>
</evidence>
<protein>
    <submittedName>
        <fullName evidence="2">Uncharacterized protein</fullName>
    </submittedName>
</protein>
<proteinExistence type="predicted"/>
<feature type="transmembrane region" description="Helical" evidence="1">
    <location>
        <begin position="78"/>
        <end position="95"/>
    </location>
</feature>
<organism evidence="2 3">
    <name type="scientific">Litoreibacter janthinus</name>
    <dbReference type="NCBI Taxonomy" id="670154"/>
    <lineage>
        <taxon>Bacteria</taxon>
        <taxon>Pseudomonadati</taxon>
        <taxon>Pseudomonadota</taxon>
        <taxon>Alphaproteobacteria</taxon>
        <taxon>Rhodobacterales</taxon>
        <taxon>Roseobacteraceae</taxon>
        <taxon>Litoreibacter</taxon>
    </lineage>
</organism>
<dbReference type="STRING" id="670154.SAMN04488002_3094"/>
<sequence length="105" mass="11878">MVGWLSLTTAWLTHEIISFGLIHGFLTGEKDLPFYLYPSGLSEIVLVSLLMAAVCALPFGPVAYVFKSVRFRQTALGNLWLVICFWGYFTTASGYRSHFGATWYW</sequence>
<reference evidence="3" key="1">
    <citation type="submission" date="2016-10" db="EMBL/GenBank/DDBJ databases">
        <authorList>
            <person name="Varghese N."/>
            <person name="Submissions S."/>
        </authorList>
    </citation>
    <scope>NUCLEOTIDE SEQUENCE [LARGE SCALE GENOMIC DNA]</scope>
    <source>
        <strain evidence="3">DSM 26921</strain>
    </source>
</reference>
<dbReference type="EMBL" id="FOYO01000001">
    <property type="protein sequence ID" value="SFR54746.1"/>
    <property type="molecule type" value="Genomic_DNA"/>
</dbReference>
<keyword evidence="1" id="KW-1133">Transmembrane helix</keyword>
<keyword evidence="1" id="KW-0812">Transmembrane</keyword>
<keyword evidence="1" id="KW-0472">Membrane</keyword>
<dbReference type="AlphaFoldDB" id="A0A1I6HK03"/>
<feature type="transmembrane region" description="Helical" evidence="1">
    <location>
        <begin position="44"/>
        <end position="66"/>
    </location>
</feature>
<evidence type="ECO:0000313" key="2">
    <source>
        <dbReference type="EMBL" id="SFR54746.1"/>
    </source>
</evidence>
<evidence type="ECO:0000313" key="3">
    <source>
        <dbReference type="Proteomes" id="UP000199658"/>
    </source>
</evidence>